<evidence type="ECO:0000313" key="15">
    <source>
        <dbReference type="Proteomes" id="UP000228906"/>
    </source>
</evidence>
<evidence type="ECO:0000256" key="1">
    <source>
        <dbReference type="ARBA" id="ARBA00004651"/>
    </source>
</evidence>
<dbReference type="Pfam" id="PF02687">
    <property type="entry name" value="FtsX"/>
    <property type="match status" value="1"/>
</dbReference>
<evidence type="ECO:0000256" key="3">
    <source>
        <dbReference type="ARBA" id="ARBA00021907"/>
    </source>
</evidence>
<protein>
    <recommendedName>
        <fullName evidence="3 10">Cell division protein FtsX</fullName>
    </recommendedName>
</protein>
<comment type="similarity">
    <text evidence="2 10">Belongs to the ABC-4 integral membrane protein family. FtsX subfamily.</text>
</comment>
<name>A0A2H0UWF1_9BACT</name>
<dbReference type="AlphaFoldDB" id="A0A2H0UWF1"/>
<evidence type="ECO:0000256" key="9">
    <source>
        <dbReference type="ARBA" id="ARBA00023306"/>
    </source>
</evidence>
<dbReference type="InterPro" id="IPR040690">
    <property type="entry name" value="FtsX_ECD"/>
</dbReference>
<feature type="transmembrane region" description="Helical" evidence="11">
    <location>
        <begin position="23"/>
        <end position="44"/>
    </location>
</feature>
<dbReference type="Proteomes" id="UP000228906">
    <property type="component" value="Unassembled WGS sequence"/>
</dbReference>
<feature type="transmembrane region" description="Helical" evidence="11">
    <location>
        <begin position="276"/>
        <end position="300"/>
    </location>
</feature>
<gene>
    <name evidence="14" type="ORF">COU03_02905</name>
</gene>
<sequence length="306" mass="34925">MLWLNLKRIIHLAWQSFTRNKGLSFQVIFIMAVAVFFVASFFMARGIGLTLLTEIEKRVDISIYFKANIAEQDILKARDQIALFSDKIKRIDYVSPDEALSLFKQEHQDDPLYLNALDEIEVNPFLPSLNVYSEDPAYYAKISNFFSDETRESMVEKISYEQPKNKQAIERLFAILKTVKIIGLIAAILLGLLVIVITANIINLTFAILQEEIATMKLVGASNWFVRGPFIAQTIFYGLFAVLIVDILSGAGIYFFNLKAGSWLLGFNVFDYFWRNLPFIFISQLAFVLLLGVAATFLVMRKRLKA</sequence>
<feature type="domain" description="FtsX extracellular" evidence="13">
    <location>
        <begin position="59"/>
        <end position="147"/>
    </location>
</feature>
<feature type="domain" description="ABC3 transporter permease C-terminal" evidence="12">
    <location>
        <begin position="185"/>
        <end position="302"/>
    </location>
</feature>
<evidence type="ECO:0000256" key="7">
    <source>
        <dbReference type="ARBA" id="ARBA00022989"/>
    </source>
</evidence>
<organism evidence="14 15">
    <name type="scientific">bacterium (Candidatus Gribaldobacteria) CG10_big_fil_rev_8_21_14_0_10_41_12</name>
    <dbReference type="NCBI Taxonomy" id="2014277"/>
    <lineage>
        <taxon>Bacteria</taxon>
        <taxon>Candidatus Gribaldobacteria</taxon>
    </lineage>
</organism>
<dbReference type="EMBL" id="PFAV01000052">
    <property type="protein sequence ID" value="PIR91162.1"/>
    <property type="molecule type" value="Genomic_DNA"/>
</dbReference>
<evidence type="ECO:0000256" key="5">
    <source>
        <dbReference type="ARBA" id="ARBA00022618"/>
    </source>
</evidence>
<keyword evidence="8 10" id="KW-0472">Membrane</keyword>
<evidence type="ECO:0000256" key="11">
    <source>
        <dbReference type="SAM" id="Phobius"/>
    </source>
</evidence>
<feature type="transmembrane region" description="Helical" evidence="11">
    <location>
        <begin position="181"/>
        <end position="209"/>
    </location>
</feature>
<dbReference type="PANTHER" id="PTHR47755:SF1">
    <property type="entry name" value="CELL DIVISION PROTEIN FTSX"/>
    <property type="match status" value="1"/>
</dbReference>
<evidence type="ECO:0000256" key="10">
    <source>
        <dbReference type="PIRNR" id="PIRNR003097"/>
    </source>
</evidence>
<keyword evidence="4 10" id="KW-1003">Cell membrane</keyword>
<keyword evidence="9 10" id="KW-0131">Cell cycle</keyword>
<keyword evidence="6 11" id="KW-0812">Transmembrane</keyword>
<evidence type="ECO:0000259" key="13">
    <source>
        <dbReference type="Pfam" id="PF18075"/>
    </source>
</evidence>
<keyword evidence="5 10" id="KW-0132">Cell division</keyword>
<evidence type="ECO:0000256" key="2">
    <source>
        <dbReference type="ARBA" id="ARBA00007379"/>
    </source>
</evidence>
<evidence type="ECO:0000256" key="6">
    <source>
        <dbReference type="ARBA" id="ARBA00022692"/>
    </source>
</evidence>
<dbReference type="InterPro" id="IPR004513">
    <property type="entry name" value="FtsX"/>
</dbReference>
<feature type="transmembrane region" description="Helical" evidence="11">
    <location>
        <begin position="230"/>
        <end position="256"/>
    </location>
</feature>
<comment type="caution">
    <text evidence="14">The sequence shown here is derived from an EMBL/GenBank/DDBJ whole genome shotgun (WGS) entry which is preliminary data.</text>
</comment>
<evidence type="ECO:0000259" key="12">
    <source>
        <dbReference type="Pfam" id="PF02687"/>
    </source>
</evidence>
<proteinExistence type="inferred from homology"/>
<dbReference type="Gene3D" id="3.30.70.3040">
    <property type="match status" value="1"/>
</dbReference>
<dbReference type="PANTHER" id="PTHR47755">
    <property type="entry name" value="CELL DIVISION PROTEIN FTSX"/>
    <property type="match status" value="1"/>
</dbReference>
<keyword evidence="7 11" id="KW-1133">Transmembrane helix</keyword>
<evidence type="ECO:0000256" key="4">
    <source>
        <dbReference type="ARBA" id="ARBA00022475"/>
    </source>
</evidence>
<dbReference type="GO" id="GO:0051301">
    <property type="term" value="P:cell division"/>
    <property type="evidence" value="ECO:0007669"/>
    <property type="project" value="UniProtKB-KW"/>
</dbReference>
<dbReference type="PIRSF" id="PIRSF003097">
    <property type="entry name" value="FtsX"/>
    <property type="match status" value="1"/>
</dbReference>
<accession>A0A2H0UWF1</accession>
<dbReference type="Pfam" id="PF18075">
    <property type="entry name" value="FtsX_ECD"/>
    <property type="match status" value="1"/>
</dbReference>
<dbReference type="GO" id="GO:0005886">
    <property type="term" value="C:plasma membrane"/>
    <property type="evidence" value="ECO:0007669"/>
    <property type="project" value="UniProtKB-SubCell"/>
</dbReference>
<reference evidence="15" key="1">
    <citation type="submission" date="2017-09" db="EMBL/GenBank/DDBJ databases">
        <title>Depth-based differentiation of microbial function through sediment-hosted aquifers and enrichment of novel symbionts in the deep terrestrial subsurface.</title>
        <authorList>
            <person name="Probst A.J."/>
            <person name="Ladd B."/>
            <person name="Jarett J.K."/>
            <person name="Geller-Mcgrath D.E."/>
            <person name="Sieber C.M.K."/>
            <person name="Emerson J.B."/>
            <person name="Anantharaman K."/>
            <person name="Thomas B.C."/>
            <person name="Malmstrom R."/>
            <person name="Stieglmeier M."/>
            <person name="Klingl A."/>
            <person name="Woyke T."/>
            <person name="Ryan C.M."/>
            <person name="Banfield J.F."/>
        </authorList>
    </citation>
    <scope>NUCLEOTIDE SEQUENCE [LARGE SCALE GENOMIC DNA]</scope>
</reference>
<evidence type="ECO:0000256" key="8">
    <source>
        <dbReference type="ARBA" id="ARBA00023136"/>
    </source>
</evidence>
<evidence type="ECO:0000313" key="14">
    <source>
        <dbReference type="EMBL" id="PIR91162.1"/>
    </source>
</evidence>
<dbReference type="InterPro" id="IPR003838">
    <property type="entry name" value="ABC3_permease_C"/>
</dbReference>
<comment type="subcellular location">
    <subcellularLocation>
        <location evidence="1">Cell membrane</location>
        <topology evidence="1">Multi-pass membrane protein</topology>
    </subcellularLocation>
</comment>